<feature type="region of interest" description="Disordered" evidence="1">
    <location>
        <begin position="93"/>
        <end position="183"/>
    </location>
</feature>
<evidence type="ECO:0000313" key="3">
    <source>
        <dbReference type="Proteomes" id="UP000001595"/>
    </source>
</evidence>
<accession>A0A8I5URW2</accession>
<reference evidence="2" key="3">
    <citation type="submission" date="2025-09" db="UniProtKB">
        <authorList>
            <consortium name="Ensembl"/>
        </authorList>
    </citation>
    <scope>IDENTIFICATION</scope>
</reference>
<dbReference type="Ensembl" id="ENSPPYT00000034922.1">
    <property type="protein sequence ID" value="ENSPPYP00000042180.1"/>
    <property type="gene ID" value="ENSPPYG00000030770.1"/>
</dbReference>
<evidence type="ECO:0000313" key="2">
    <source>
        <dbReference type="Ensembl" id="ENSPPYP00000042180.1"/>
    </source>
</evidence>
<reference evidence="2 3" key="1">
    <citation type="submission" date="2008-02" db="EMBL/GenBank/DDBJ databases">
        <title>A 6x draft sequence assembly of the Pongo pygmaeus abelii genome.</title>
        <authorList>
            <person name="Wilson R.K."/>
            <person name="Mardis E."/>
        </authorList>
    </citation>
    <scope>NUCLEOTIDE SEQUENCE [LARGE SCALE GENOMIC DNA]</scope>
</reference>
<organism evidence="2 3">
    <name type="scientific">Pongo abelii</name>
    <name type="common">Sumatran orangutan</name>
    <name type="synonym">Pongo pygmaeus abelii</name>
    <dbReference type="NCBI Taxonomy" id="9601"/>
    <lineage>
        <taxon>Eukaryota</taxon>
        <taxon>Metazoa</taxon>
        <taxon>Chordata</taxon>
        <taxon>Craniata</taxon>
        <taxon>Vertebrata</taxon>
        <taxon>Euteleostomi</taxon>
        <taxon>Mammalia</taxon>
        <taxon>Eutheria</taxon>
        <taxon>Euarchontoglires</taxon>
        <taxon>Primates</taxon>
        <taxon>Haplorrhini</taxon>
        <taxon>Catarrhini</taxon>
        <taxon>Hominidae</taxon>
        <taxon>Pongo</taxon>
    </lineage>
</organism>
<evidence type="ECO:0000256" key="1">
    <source>
        <dbReference type="SAM" id="MobiDB-lite"/>
    </source>
</evidence>
<sequence length="183" mass="19849">MSGSPQASYPQTYSFTLKHQEIRTFWNLNMRGIGGEEGTEEESSPGQAGGKLKMAACPSWVAEVGAAGALADPGGLKSGSVLPSQTGILGRYRKLRPQRLKFHSDPGEPESGESPWSPPINPKDSHKDFRGSWQLLHFQLPDPTHFPLSANSNLGPSRGKRLQPSLTPLQMETCAPGYKRAKP</sequence>
<feature type="region of interest" description="Disordered" evidence="1">
    <location>
        <begin position="32"/>
        <end position="51"/>
    </location>
</feature>
<dbReference type="GeneTree" id="ENSGT00390000009683"/>
<name>A0A8I5URW2_PONAB</name>
<proteinExistence type="predicted"/>
<keyword evidence="3" id="KW-1185">Reference proteome</keyword>
<dbReference type="Proteomes" id="UP000001595">
    <property type="component" value="Chromosome 16"/>
</dbReference>
<dbReference type="AlphaFoldDB" id="A0A8I5URW2"/>
<reference evidence="2" key="2">
    <citation type="submission" date="2025-08" db="UniProtKB">
        <authorList>
            <consortium name="Ensembl"/>
        </authorList>
    </citation>
    <scope>IDENTIFICATION</scope>
</reference>
<protein>
    <submittedName>
        <fullName evidence="2">Uncharacterized protein</fullName>
    </submittedName>
</protein>